<comment type="caution">
    <text evidence="2">The sequence shown here is derived from an EMBL/GenBank/DDBJ whole genome shotgun (WGS) entry which is preliminary data.</text>
</comment>
<dbReference type="InterPro" id="IPR024983">
    <property type="entry name" value="CHAT_dom"/>
</dbReference>
<keyword evidence="3" id="KW-1185">Reference proteome</keyword>
<sequence>MPSLCCWSPVLAWPTGKQGSDEDEDSSSDGCDNSLDHFGMIIRLLLIPKGHPDRPQHLQSLAASFTDRYRRLGDLTDLEAALQNNQEALALTPEGHPDRAGRLLYLAVSFADRYRRLGDLTDLKAALQNKQEALALTPEGHPRRAGRLYSLAVSLADRYQRLGDLTDLEAAMQNYQEALALTPKGHLDHAQCLQSLAASFTDRYRRLGDLTDLEAALQIKQEALALTPEGHPSCAGRLHNLAVSLADRYQRLGDLTDLEAALQNDQEALALTPKGHLDRARCLQSLAASFADRYRRLGDLTDLEAALQNNQEALALTPEGHPRLAPCLQSLAASFTDRYWRLGDLTDLEAALQKNQDALALTPEGHPSCAGCLQDLAVYFTARYQRLRNSTDLESIFSNYALSFEGNTLDSVASWKAALTWASMAHDHRPSDCLKAYSAAFHLLPDILWVGNSLLAHQDVTRRINITHAISDAVATCIEHFNLTLAIELLEQGLATTFKLLLQLKPSGEALLPKADDDQLKLLSSELFSGKSQNPHGVAIRRNALIKDIRTHPGFEHFLLPHPYQHLCQASQNGPIIILNSHNDHCDGIILLHPTLDPLNVPFPGLTLHELEHQRRSLKHFILGQNIRAREAESIRLHGRSEGWKSSEQFFEDMLAWLWSHIVVHLYKAMELHGINDGRLWWCPMAPSDQFVQSYTSTLEALLDANSKKPPSSMQTIGVVGVTHHGPAGTGALPGVQQEINKIVSIVGGQNVQSLLGNQATVEAVKLQLQDCSWVHLACHGQQNLQDPPKSCLQLYEGILDLETILRMPLSHAEFVFLAACQTVMGDAELANESFHLGGGFIAAGFRGAIGTMWSMLDPDGPVLAEAIYTHLFSNGKKPQATDAAKALQLAVRKLRDSGVSYERWVPFIHIGI</sequence>
<dbReference type="SUPFAM" id="SSF48452">
    <property type="entry name" value="TPR-like"/>
    <property type="match status" value="1"/>
</dbReference>
<gene>
    <name evidence="2" type="ORF">DFH08DRAFT_819764</name>
</gene>
<name>A0AAD6ZDB2_9AGAR</name>
<dbReference type="Gene3D" id="1.20.120.660">
    <property type="entry name" value="IL-4 antagonist (De novo design) like domain"/>
    <property type="match status" value="2"/>
</dbReference>
<feature type="domain" description="CHAT" evidence="1">
    <location>
        <begin position="694"/>
        <end position="912"/>
    </location>
</feature>
<reference evidence="2" key="1">
    <citation type="submission" date="2023-03" db="EMBL/GenBank/DDBJ databases">
        <title>Massive genome expansion in bonnet fungi (Mycena s.s.) driven by repeated elements and novel gene families across ecological guilds.</title>
        <authorList>
            <consortium name="Lawrence Berkeley National Laboratory"/>
            <person name="Harder C.B."/>
            <person name="Miyauchi S."/>
            <person name="Viragh M."/>
            <person name="Kuo A."/>
            <person name="Thoen E."/>
            <person name="Andreopoulos B."/>
            <person name="Lu D."/>
            <person name="Skrede I."/>
            <person name="Drula E."/>
            <person name="Henrissat B."/>
            <person name="Morin E."/>
            <person name="Kohler A."/>
            <person name="Barry K."/>
            <person name="LaButti K."/>
            <person name="Morin E."/>
            <person name="Salamov A."/>
            <person name="Lipzen A."/>
            <person name="Mereny Z."/>
            <person name="Hegedus B."/>
            <person name="Baldrian P."/>
            <person name="Stursova M."/>
            <person name="Weitz H."/>
            <person name="Taylor A."/>
            <person name="Grigoriev I.V."/>
            <person name="Nagy L.G."/>
            <person name="Martin F."/>
            <person name="Kauserud H."/>
        </authorList>
    </citation>
    <scope>NUCLEOTIDE SEQUENCE</scope>
    <source>
        <strain evidence="2">CBHHK002</strain>
    </source>
</reference>
<dbReference type="Pfam" id="PF12770">
    <property type="entry name" value="CHAT"/>
    <property type="match status" value="1"/>
</dbReference>
<evidence type="ECO:0000313" key="2">
    <source>
        <dbReference type="EMBL" id="KAJ7318481.1"/>
    </source>
</evidence>
<dbReference type="InterPro" id="IPR011990">
    <property type="entry name" value="TPR-like_helical_dom_sf"/>
</dbReference>
<dbReference type="AlphaFoldDB" id="A0AAD6ZDB2"/>
<proteinExistence type="predicted"/>
<dbReference type="Proteomes" id="UP001218218">
    <property type="component" value="Unassembled WGS sequence"/>
</dbReference>
<organism evidence="2 3">
    <name type="scientific">Mycena albidolilacea</name>
    <dbReference type="NCBI Taxonomy" id="1033008"/>
    <lineage>
        <taxon>Eukaryota</taxon>
        <taxon>Fungi</taxon>
        <taxon>Dikarya</taxon>
        <taxon>Basidiomycota</taxon>
        <taxon>Agaricomycotina</taxon>
        <taxon>Agaricomycetes</taxon>
        <taxon>Agaricomycetidae</taxon>
        <taxon>Agaricales</taxon>
        <taxon>Marasmiineae</taxon>
        <taxon>Mycenaceae</taxon>
        <taxon>Mycena</taxon>
    </lineage>
</organism>
<evidence type="ECO:0000313" key="3">
    <source>
        <dbReference type="Proteomes" id="UP001218218"/>
    </source>
</evidence>
<evidence type="ECO:0000259" key="1">
    <source>
        <dbReference type="Pfam" id="PF12770"/>
    </source>
</evidence>
<dbReference type="PANTHER" id="PTHR19959">
    <property type="entry name" value="KINESIN LIGHT CHAIN"/>
    <property type="match status" value="1"/>
</dbReference>
<protein>
    <submittedName>
        <fullName evidence="2">CHAT domain-containing protein</fullName>
    </submittedName>
</protein>
<dbReference type="PANTHER" id="PTHR19959:SF119">
    <property type="entry name" value="FUNGAL LIPASE-LIKE DOMAIN-CONTAINING PROTEIN"/>
    <property type="match status" value="1"/>
</dbReference>
<dbReference type="EMBL" id="JARIHO010000057">
    <property type="protein sequence ID" value="KAJ7318481.1"/>
    <property type="molecule type" value="Genomic_DNA"/>
</dbReference>
<accession>A0AAD6ZDB2</accession>